<organism evidence="3 4">
    <name type="scientific">Clytia hemisphaerica</name>
    <dbReference type="NCBI Taxonomy" id="252671"/>
    <lineage>
        <taxon>Eukaryota</taxon>
        <taxon>Metazoa</taxon>
        <taxon>Cnidaria</taxon>
        <taxon>Hydrozoa</taxon>
        <taxon>Hydroidolina</taxon>
        <taxon>Leptothecata</taxon>
        <taxon>Obeliida</taxon>
        <taxon>Clytiidae</taxon>
        <taxon>Clytia</taxon>
    </lineage>
</organism>
<evidence type="ECO:0000313" key="4">
    <source>
        <dbReference type="Proteomes" id="UP000594262"/>
    </source>
</evidence>
<reference evidence="3" key="1">
    <citation type="submission" date="2021-01" db="UniProtKB">
        <authorList>
            <consortium name="EnsemblMetazoa"/>
        </authorList>
    </citation>
    <scope>IDENTIFICATION</scope>
</reference>
<accession>A0A7M5X5K4</accession>
<keyword evidence="2" id="KW-0812">Transmembrane</keyword>
<keyword evidence="2" id="KW-0472">Membrane</keyword>
<evidence type="ECO:0000256" key="2">
    <source>
        <dbReference type="SAM" id="Phobius"/>
    </source>
</evidence>
<evidence type="ECO:0000313" key="3">
    <source>
        <dbReference type="EnsemblMetazoa" id="CLYHEMP017856.1"/>
    </source>
</evidence>
<feature type="transmembrane region" description="Helical" evidence="2">
    <location>
        <begin position="37"/>
        <end position="57"/>
    </location>
</feature>
<sequence length="111" mass="12655">MESTEEAANHQMKEQKSSTSRRGGYARAIKRWTLDRFVLAHFFVVFLVSFVIGILFMHSTFIFGEQVEEVELEQVLNDLGVDQTANYVQMDTVEYKQTLPVNCSSGINTSL</sequence>
<name>A0A7M5X5K4_9CNID</name>
<dbReference type="Proteomes" id="UP000594262">
    <property type="component" value="Unplaced"/>
</dbReference>
<protein>
    <submittedName>
        <fullName evidence="3">Uncharacterized protein</fullName>
    </submittedName>
</protein>
<dbReference type="AlphaFoldDB" id="A0A7M5X5K4"/>
<keyword evidence="4" id="KW-1185">Reference proteome</keyword>
<proteinExistence type="predicted"/>
<feature type="compositionally biased region" description="Basic and acidic residues" evidence="1">
    <location>
        <begin position="7"/>
        <end position="16"/>
    </location>
</feature>
<evidence type="ECO:0000256" key="1">
    <source>
        <dbReference type="SAM" id="MobiDB-lite"/>
    </source>
</evidence>
<dbReference type="EnsemblMetazoa" id="CLYHEMT017856.1">
    <property type="protein sequence ID" value="CLYHEMP017856.1"/>
    <property type="gene ID" value="CLYHEMG017856"/>
</dbReference>
<feature type="region of interest" description="Disordered" evidence="1">
    <location>
        <begin position="1"/>
        <end position="23"/>
    </location>
</feature>
<keyword evidence="2" id="KW-1133">Transmembrane helix</keyword>